<dbReference type="Pfam" id="PF01753">
    <property type="entry name" value="zf-MYND"/>
    <property type="match status" value="1"/>
</dbReference>
<dbReference type="Proteomes" id="UP000019487">
    <property type="component" value="Unassembled WGS sequence"/>
</dbReference>
<evidence type="ECO:0000259" key="5">
    <source>
        <dbReference type="PROSITE" id="PS50865"/>
    </source>
</evidence>
<evidence type="ECO:0000256" key="1">
    <source>
        <dbReference type="ARBA" id="ARBA00022723"/>
    </source>
</evidence>
<dbReference type="InterPro" id="IPR052452">
    <property type="entry name" value="Ankyrin-MYND_dom_contain_2"/>
</dbReference>
<dbReference type="OrthoDB" id="5282002at2759"/>
<keyword evidence="1" id="KW-0479">Metal-binding</keyword>
<dbReference type="EMBL" id="AYSA01000905">
    <property type="protein sequence ID" value="ESZ89522.1"/>
    <property type="molecule type" value="Genomic_DNA"/>
</dbReference>
<keyword evidence="2 4" id="KW-0863">Zinc-finger</keyword>
<sequence length="328" mass="36808">MAQTSLVSRQLSCANVDQAGDGVVACTKIGSKTCNGCFLVQYCSKDCQTVHWKYHKKDCKSPLMKESWKPQWRVENRQPAFIRQGGDASNSYQKPVTMVGFGEKKYLWGNVPAIDMVQYCNNEGEQLPNEFNLLFAASGDIRNFVKSVNGLPAAYLGKCEVVINDKDLDVVARNAIMLLTALVFDPVEAADIMLHIWYSAFILESALHKLQEKILPLIEDICRKIRGRSETFLQAKDWTFGTRTLTLILPKASWDLLPSFLKVPDGLTASQAQKVMVETTLSSSRRDHAERILCTRPPAWRVGATKFRTNGILLPFGQSRKDFNTPNP</sequence>
<dbReference type="SUPFAM" id="SSF144232">
    <property type="entry name" value="HIT/MYND zinc finger-like"/>
    <property type="match status" value="1"/>
</dbReference>
<dbReference type="Gene3D" id="6.10.140.2220">
    <property type="match status" value="1"/>
</dbReference>
<evidence type="ECO:0000256" key="2">
    <source>
        <dbReference type="ARBA" id="ARBA00022771"/>
    </source>
</evidence>
<dbReference type="AlphaFoldDB" id="W9BY43"/>
<dbReference type="GO" id="GO:0008270">
    <property type="term" value="F:zinc ion binding"/>
    <property type="evidence" value="ECO:0007669"/>
    <property type="project" value="UniProtKB-KW"/>
</dbReference>
<name>W9BY43_SCLBF</name>
<evidence type="ECO:0000313" key="7">
    <source>
        <dbReference type="Proteomes" id="UP000019487"/>
    </source>
</evidence>
<protein>
    <recommendedName>
        <fullName evidence="5">MYND-type domain-containing protein</fullName>
    </recommendedName>
</protein>
<accession>W9BY43</accession>
<keyword evidence="3" id="KW-0862">Zinc</keyword>
<feature type="domain" description="MYND-type" evidence="5">
    <location>
        <begin position="23"/>
        <end position="59"/>
    </location>
</feature>
<dbReference type="InterPro" id="IPR027974">
    <property type="entry name" value="DUF4470"/>
</dbReference>
<dbReference type="PANTHER" id="PTHR24150:SF14">
    <property type="entry name" value="MYND-TYPE DOMAIN-CONTAINING PROTEIN"/>
    <property type="match status" value="1"/>
</dbReference>
<comment type="caution">
    <text evidence="6">The sequence shown here is derived from an EMBL/GenBank/DDBJ whole genome shotgun (WGS) entry which is preliminary data.</text>
</comment>
<proteinExistence type="predicted"/>
<evidence type="ECO:0000313" key="6">
    <source>
        <dbReference type="EMBL" id="ESZ89522.1"/>
    </source>
</evidence>
<gene>
    <name evidence="6" type="ORF">SBOR_10092</name>
</gene>
<dbReference type="Pfam" id="PF14737">
    <property type="entry name" value="DUF4470"/>
    <property type="match status" value="1"/>
</dbReference>
<dbReference type="STRING" id="1432307.W9BY43"/>
<keyword evidence="7" id="KW-1185">Reference proteome</keyword>
<dbReference type="PANTHER" id="PTHR24150">
    <property type="entry name" value="ANKYRIN REPEAT AND MYND DOMAIN-CONTAINING PROTEIN 2"/>
    <property type="match status" value="1"/>
</dbReference>
<dbReference type="HOGENOM" id="CLU_051862_0_0_1"/>
<reference evidence="6 7" key="1">
    <citation type="journal article" date="2014" name="Genome Announc.">
        <title>Draft genome sequence of Sclerotinia borealis, a psychrophilic plant pathogenic fungus.</title>
        <authorList>
            <person name="Mardanov A.V."/>
            <person name="Beletsky A.V."/>
            <person name="Kadnikov V.V."/>
            <person name="Ignatov A.N."/>
            <person name="Ravin N.V."/>
        </authorList>
    </citation>
    <scope>NUCLEOTIDE SEQUENCE [LARGE SCALE GENOMIC DNA]</scope>
    <source>
        <strain evidence="7">F-4157</strain>
    </source>
</reference>
<organism evidence="6 7">
    <name type="scientific">Sclerotinia borealis (strain F-4128)</name>
    <dbReference type="NCBI Taxonomy" id="1432307"/>
    <lineage>
        <taxon>Eukaryota</taxon>
        <taxon>Fungi</taxon>
        <taxon>Dikarya</taxon>
        <taxon>Ascomycota</taxon>
        <taxon>Pezizomycotina</taxon>
        <taxon>Leotiomycetes</taxon>
        <taxon>Helotiales</taxon>
        <taxon>Sclerotiniaceae</taxon>
        <taxon>Sclerotinia</taxon>
    </lineage>
</organism>
<evidence type="ECO:0000256" key="3">
    <source>
        <dbReference type="ARBA" id="ARBA00022833"/>
    </source>
</evidence>
<dbReference type="PROSITE" id="PS50865">
    <property type="entry name" value="ZF_MYND_2"/>
    <property type="match status" value="1"/>
</dbReference>
<evidence type="ECO:0000256" key="4">
    <source>
        <dbReference type="PROSITE-ProRule" id="PRU00134"/>
    </source>
</evidence>
<dbReference type="InterPro" id="IPR002893">
    <property type="entry name" value="Znf_MYND"/>
</dbReference>